<sequence>MNTGNDNVNEKRWYILFVVVMLTFMATLDGSIVNVALPVMAKSLNVTSASIQLVVTSYLIVITAFILIFGRLGDILGKTKIFKFGIALFTLGSLFCGITSSLPILVLARVIQAIGAAGCMANSQGIITEAFPANERGRALGLTGTFVALGSLIGPPLGGFIVGAASWEFIFLINVPIGFITLFLAFRILPKGHEIAKGKLDGVGALLFMLVVIPLFAAIGKGQEVGFTQLVVLLGLLIAVISFVAFIIVEKKRESPLLELDIFKNKLFSLSIFCGFISFISIFCANIIQPFYLQDVLNYSPSTTGLVLMTAPLLLAVVAPISGYLSDKIGSEILTFIGLVITSLSLLLMSTLNEHSTLISMLVFIAAMAIGNGLFQSPNNSLIMSTVPRNKLGIAGSVNALVRNLGMVCGIALSTTLLYSGMSKKIGYKVTDYVVGRNDAFIYGMRTVYITAAVICMIGAILTALRLFGKKAKIEDAIELENIENL</sequence>
<dbReference type="STRING" id="99656.SAMN05421659_10798"/>
<feature type="transmembrane region" description="Helical" evidence="8">
    <location>
        <begin position="333"/>
        <end position="352"/>
    </location>
</feature>
<evidence type="ECO:0000256" key="3">
    <source>
        <dbReference type="ARBA" id="ARBA00022448"/>
    </source>
</evidence>
<dbReference type="InterPro" id="IPR020846">
    <property type="entry name" value="MFS_dom"/>
</dbReference>
<dbReference type="EMBL" id="FOJI01000007">
    <property type="protein sequence ID" value="SEW23428.1"/>
    <property type="molecule type" value="Genomic_DNA"/>
</dbReference>
<dbReference type="Proteomes" id="UP000199701">
    <property type="component" value="Unassembled WGS sequence"/>
</dbReference>
<dbReference type="PANTHER" id="PTHR42718:SF9">
    <property type="entry name" value="MAJOR FACILITATOR SUPERFAMILY MULTIDRUG TRANSPORTER MFSC"/>
    <property type="match status" value="1"/>
</dbReference>
<feature type="transmembrane region" description="Helical" evidence="8">
    <location>
        <begin position="305"/>
        <end position="326"/>
    </location>
</feature>
<evidence type="ECO:0000256" key="2">
    <source>
        <dbReference type="ARBA" id="ARBA00008537"/>
    </source>
</evidence>
<dbReference type="Gene3D" id="1.20.1720.10">
    <property type="entry name" value="Multidrug resistance protein D"/>
    <property type="match status" value="1"/>
</dbReference>
<evidence type="ECO:0000256" key="4">
    <source>
        <dbReference type="ARBA" id="ARBA00022475"/>
    </source>
</evidence>
<dbReference type="GO" id="GO:0022857">
    <property type="term" value="F:transmembrane transporter activity"/>
    <property type="evidence" value="ECO:0007669"/>
    <property type="project" value="InterPro"/>
</dbReference>
<dbReference type="PANTHER" id="PTHR42718">
    <property type="entry name" value="MAJOR FACILITATOR SUPERFAMILY MULTIDRUG TRANSPORTER MFSC"/>
    <property type="match status" value="1"/>
</dbReference>
<feature type="domain" description="Major facilitator superfamily (MFS) profile" evidence="9">
    <location>
        <begin position="15"/>
        <end position="471"/>
    </location>
</feature>
<dbReference type="CDD" id="cd17321">
    <property type="entry name" value="MFS_MMR_MDR_like"/>
    <property type="match status" value="1"/>
</dbReference>
<feature type="transmembrane region" description="Helical" evidence="8">
    <location>
        <begin position="226"/>
        <end position="249"/>
    </location>
</feature>
<dbReference type="RefSeq" id="WP_092453677.1">
    <property type="nucleotide sequence ID" value="NZ_FOJI01000007.1"/>
</dbReference>
<keyword evidence="5 8" id="KW-0812">Transmembrane</keyword>
<keyword evidence="4" id="KW-1003">Cell membrane</keyword>
<feature type="transmembrane region" description="Helical" evidence="8">
    <location>
        <begin position="139"/>
        <end position="163"/>
    </location>
</feature>
<feature type="transmembrane region" description="Helical" evidence="8">
    <location>
        <begin position="169"/>
        <end position="190"/>
    </location>
</feature>
<feature type="transmembrane region" description="Helical" evidence="8">
    <location>
        <begin position="12"/>
        <end position="37"/>
    </location>
</feature>
<proteinExistence type="inferred from homology"/>
<accession>A0A1I0Q977</accession>
<evidence type="ECO:0000313" key="10">
    <source>
        <dbReference type="EMBL" id="SEW23428.1"/>
    </source>
</evidence>
<keyword evidence="7 8" id="KW-0472">Membrane</keyword>
<feature type="transmembrane region" description="Helical" evidence="8">
    <location>
        <begin position="106"/>
        <end position="127"/>
    </location>
</feature>
<dbReference type="InterPro" id="IPR036259">
    <property type="entry name" value="MFS_trans_sf"/>
</dbReference>
<name>A0A1I0Q977_9FIRM</name>
<feature type="transmembrane region" description="Helical" evidence="8">
    <location>
        <begin position="396"/>
        <end position="420"/>
    </location>
</feature>
<gene>
    <name evidence="10" type="ORF">SAMN05421659_10798</name>
</gene>
<dbReference type="Pfam" id="PF07690">
    <property type="entry name" value="MFS_1"/>
    <property type="match status" value="2"/>
</dbReference>
<feature type="transmembrane region" description="Helical" evidence="8">
    <location>
        <begin position="81"/>
        <end position="100"/>
    </location>
</feature>
<keyword evidence="6 8" id="KW-1133">Transmembrane helix</keyword>
<protein>
    <submittedName>
        <fullName evidence="10">Drug resistance transporter, EmrB/QacA subfamily</fullName>
    </submittedName>
</protein>
<evidence type="ECO:0000256" key="5">
    <source>
        <dbReference type="ARBA" id="ARBA00022692"/>
    </source>
</evidence>
<dbReference type="FunFam" id="1.20.1720.10:FF:000021">
    <property type="entry name" value="Drug resistance transporter, EmrB/QacA subfamily"/>
    <property type="match status" value="1"/>
</dbReference>
<keyword evidence="3" id="KW-0813">Transport</keyword>
<feature type="transmembrane region" description="Helical" evidence="8">
    <location>
        <begin position="270"/>
        <end position="293"/>
    </location>
</feature>
<comment type="subcellular location">
    <subcellularLocation>
        <location evidence="1">Cell membrane</location>
        <topology evidence="1">Multi-pass membrane protein</topology>
    </subcellularLocation>
</comment>
<feature type="transmembrane region" description="Helical" evidence="8">
    <location>
        <begin position="202"/>
        <end position="220"/>
    </location>
</feature>
<dbReference type="Gene3D" id="1.20.1250.20">
    <property type="entry name" value="MFS general substrate transporter like domains"/>
    <property type="match status" value="1"/>
</dbReference>
<evidence type="ECO:0000259" key="9">
    <source>
        <dbReference type="PROSITE" id="PS50850"/>
    </source>
</evidence>
<keyword evidence="11" id="KW-1185">Reference proteome</keyword>
<reference evidence="10 11" key="1">
    <citation type="submission" date="2016-10" db="EMBL/GenBank/DDBJ databases">
        <authorList>
            <person name="de Groot N.N."/>
        </authorList>
    </citation>
    <scope>NUCLEOTIDE SEQUENCE [LARGE SCALE GENOMIC DNA]</scope>
    <source>
        <strain evidence="10 11">DSM 9179</strain>
    </source>
</reference>
<dbReference type="InterPro" id="IPR004638">
    <property type="entry name" value="EmrB-like"/>
</dbReference>
<dbReference type="SUPFAM" id="SSF103473">
    <property type="entry name" value="MFS general substrate transporter"/>
    <property type="match status" value="1"/>
</dbReference>
<organism evidence="10 11">
    <name type="scientific">[Clostridium] fimetarium</name>
    <dbReference type="NCBI Taxonomy" id="99656"/>
    <lineage>
        <taxon>Bacteria</taxon>
        <taxon>Bacillati</taxon>
        <taxon>Bacillota</taxon>
        <taxon>Clostridia</taxon>
        <taxon>Lachnospirales</taxon>
        <taxon>Lachnospiraceae</taxon>
    </lineage>
</organism>
<feature type="transmembrane region" description="Helical" evidence="8">
    <location>
        <begin position="358"/>
        <end position="375"/>
    </location>
</feature>
<dbReference type="PRINTS" id="PR01036">
    <property type="entry name" value="TCRTETB"/>
</dbReference>
<evidence type="ECO:0000313" key="11">
    <source>
        <dbReference type="Proteomes" id="UP000199701"/>
    </source>
</evidence>
<dbReference type="GO" id="GO:0005886">
    <property type="term" value="C:plasma membrane"/>
    <property type="evidence" value="ECO:0007669"/>
    <property type="project" value="UniProtKB-SubCell"/>
</dbReference>
<dbReference type="PROSITE" id="PS50850">
    <property type="entry name" value="MFS"/>
    <property type="match status" value="1"/>
</dbReference>
<comment type="similarity">
    <text evidence="2">Belongs to the major facilitator superfamily. EmrB family.</text>
</comment>
<dbReference type="InterPro" id="IPR011701">
    <property type="entry name" value="MFS"/>
</dbReference>
<evidence type="ECO:0000256" key="1">
    <source>
        <dbReference type="ARBA" id="ARBA00004651"/>
    </source>
</evidence>
<feature type="transmembrane region" description="Helical" evidence="8">
    <location>
        <begin position="49"/>
        <end position="69"/>
    </location>
</feature>
<evidence type="ECO:0000256" key="8">
    <source>
        <dbReference type="SAM" id="Phobius"/>
    </source>
</evidence>
<feature type="transmembrane region" description="Helical" evidence="8">
    <location>
        <begin position="440"/>
        <end position="465"/>
    </location>
</feature>
<dbReference type="OrthoDB" id="9793283at2"/>
<dbReference type="AlphaFoldDB" id="A0A1I0Q977"/>
<evidence type="ECO:0000256" key="7">
    <source>
        <dbReference type="ARBA" id="ARBA00023136"/>
    </source>
</evidence>
<evidence type="ECO:0000256" key="6">
    <source>
        <dbReference type="ARBA" id="ARBA00022989"/>
    </source>
</evidence>
<dbReference type="NCBIfam" id="TIGR00711">
    <property type="entry name" value="efflux_EmrB"/>
    <property type="match status" value="1"/>
</dbReference>